<dbReference type="RefSeq" id="WP_140961591.1">
    <property type="nucleotide sequence ID" value="NZ_VEVQ02000004.1"/>
</dbReference>
<feature type="binding site" description="in other chain" evidence="7">
    <location>
        <position position="287"/>
    </location>
    <ligand>
        <name>IMP</name>
        <dbReference type="ChEBI" id="CHEBI:58053"/>
        <note>ligand shared between dimeric partners</note>
    </ligand>
</feature>
<comment type="catalytic activity">
    <reaction evidence="7 8">
        <text>IMP + L-aspartate + GTP = N(6)-(1,2-dicarboxyethyl)-AMP + GDP + phosphate + 2 H(+)</text>
        <dbReference type="Rhea" id="RHEA:15753"/>
        <dbReference type="ChEBI" id="CHEBI:15378"/>
        <dbReference type="ChEBI" id="CHEBI:29991"/>
        <dbReference type="ChEBI" id="CHEBI:37565"/>
        <dbReference type="ChEBI" id="CHEBI:43474"/>
        <dbReference type="ChEBI" id="CHEBI:57567"/>
        <dbReference type="ChEBI" id="CHEBI:58053"/>
        <dbReference type="ChEBI" id="CHEBI:58189"/>
        <dbReference type="EC" id="6.3.4.4"/>
    </reaction>
</comment>
<comment type="subcellular location">
    <subcellularLocation>
        <location evidence="7">Cytoplasm</location>
    </subcellularLocation>
</comment>
<dbReference type="SUPFAM" id="SSF52540">
    <property type="entry name" value="P-loop containing nucleoside triphosphate hydrolases"/>
    <property type="match status" value="1"/>
</dbReference>
<comment type="pathway">
    <text evidence="7 8">Purine metabolism; AMP biosynthesis via de novo pathway; AMP from IMP: step 1/2.</text>
</comment>
<comment type="similarity">
    <text evidence="7 8">Belongs to the adenylosuccinate synthetase family.</text>
</comment>
<keyword evidence="6 7" id="KW-0342">GTP-binding</keyword>
<evidence type="ECO:0000256" key="2">
    <source>
        <dbReference type="ARBA" id="ARBA00022723"/>
    </source>
</evidence>
<reference evidence="9 10" key="3">
    <citation type="submission" date="2020-02" db="EMBL/GenBank/DDBJ databases">
        <title>Flavobacterium profundi sp. nov., isolated from a deep-sea seamount.</title>
        <authorList>
            <person name="Zhang D.-C."/>
        </authorList>
    </citation>
    <scope>NUCLEOTIDE SEQUENCE [LARGE SCALE GENOMIC DNA]</scope>
    <source>
        <strain evidence="9 10">EC11</strain>
    </source>
</reference>
<proteinExistence type="inferred from homology"/>
<dbReference type="EC" id="6.3.4.4" evidence="7 8"/>
<feature type="binding site" description="in other chain" evidence="7">
    <location>
        <position position="225"/>
    </location>
    <ligand>
        <name>IMP</name>
        <dbReference type="ChEBI" id="CHEBI:58053"/>
        <note>ligand shared between dimeric partners</note>
    </ligand>
</feature>
<comment type="cofactor">
    <cofactor evidence="7">
        <name>Mg(2+)</name>
        <dbReference type="ChEBI" id="CHEBI:18420"/>
    </cofactor>
    <text evidence="7">Binds 1 Mg(2+) ion per subunit.</text>
</comment>
<keyword evidence="2 7" id="KW-0479">Metal-binding</keyword>
<keyword evidence="7" id="KW-0963">Cytoplasm</keyword>
<sequence>MKKAKVVIGLGFGDEGKGITTDFLCSQNPEAIVIRFSGGQQAAHTVLLNGKKHVHSSFASGALRGLPSYFSEHCTIHPSLLYNEFLELKEKGGNTTLYIHPLAKVTTPFDVWQNRNNTKNLSHGSCGKGIGATMKRNEGAYKLFAIDLIGPKDFLIEKLKNIASYYGVSNDIQLQNEVAYFLECIEKIDWKITTYEELKNYETLIFEGSQGVLLDMDHGVFPNVTYANTTSKNAMEICKQLDIQDIELFYVTRCYTTRHGSGWMPNEENITLVNNEEETCVYNEYQKELRFGKLDEELLLHALQIDQIYSKATKNNLVITCLDQYKQEVDFDKLKTKFDEIYGSYAPESKFFKVIK</sequence>
<accession>A0ABX0IPE1</accession>
<comment type="function">
    <text evidence="7">Plays an important role in the de novo pathway of purine nucleotide biosynthesis. Catalyzes the first committed step in the biosynthesis of AMP from IMP.</text>
</comment>
<evidence type="ECO:0000256" key="4">
    <source>
        <dbReference type="ARBA" id="ARBA00022755"/>
    </source>
</evidence>
<keyword evidence="4 7" id="KW-0658">Purine biosynthesis</keyword>
<dbReference type="InterPro" id="IPR018220">
    <property type="entry name" value="Adenylosuccin_syn_GTP-bd"/>
</dbReference>
<protein>
    <recommendedName>
        <fullName evidence="7 8">Adenylosuccinate synthetase</fullName>
        <shortName evidence="7">AMPSase</shortName>
        <shortName evidence="7">AdSS</shortName>
        <ecNumber evidence="7 8">6.3.4.4</ecNumber>
    </recommendedName>
    <alternativeName>
        <fullName evidence="7">IMP--aspartate ligase</fullName>
    </alternativeName>
</protein>
<gene>
    <name evidence="7" type="primary">purA</name>
    <name evidence="9" type="ORF">FIA58_007060</name>
</gene>
<dbReference type="Gene3D" id="1.10.300.10">
    <property type="entry name" value="Adenylosuccinate Synthetase, subunit A, domain 2"/>
    <property type="match status" value="1"/>
</dbReference>
<evidence type="ECO:0000313" key="10">
    <source>
        <dbReference type="Proteomes" id="UP000817854"/>
    </source>
</evidence>
<evidence type="ECO:0000256" key="5">
    <source>
        <dbReference type="ARBA" id="ARBA00022842"/>
    </source>
</evidence>
<evidence type="ECO:0000256" key="7">
    <source>
        <dbReference type="HAMAP-Rule" id="MF_00011"/>
    </source>
</evidence>
<comment type="caution">
    <text evidence="7">Lacks conserved residue(s) required for the propagation of feature annotation.</text>
</comment>
<evidence type="ECO:0000256" key="6">
    <source>
        <dbReference type="ARBA" id="ARBA00023134"/>
    </source>
</evidence>
<evidence type="ECO:0000256" key="3">
    <source>
        <dbReference type="ARBA" id="ARBA00022741"/>
    </source>
</evidence>
<dbReference type="InterPro" id="IPR042110">
    <property type="entry name" value="Adenylosuccinate_synth_dom2"/>
</dbReference>
<dbReference type="InterPro" id="IPR001114">
    <property type="entry name" value="Adenylosuccinate_synthetase"/>
</dbReference>
<dbReference type="PROSITE" id="PS01266">
    <property type="entry name" value="ADENYLOSUCCIN_SYN_1"/>
    <property type="match status" value="1"/>
</dbReference>
<evidence type="ECO:0000256" key="8">
    <source>
        <dbReference type="RuleBase" id="RU000520"/>
    </source>
</evidence>
<evidence type="ECO:0000256" key="1">
    <source>
        <dbReference type="ARBA" id="ARBA00022598"/>
    </source>
</evidence>
<dbReference type="InterPro" id="IPR042109">
    <property type="entry name" value="Adenylosuccinate_synth_dom1"/>
</dbReference>
<keyword evidence="10" id="KW-1185">Reference proteome</keyword>
<feature type="binding site" evidence="7">
    <location>
        <position position="14"/>
    </location>
    <ligand>
        <name>Mg(2+)</name>
        <dbReference type="ChEBI" id="CHEBI:18420"/>
    </ligand>
</feature>
<keyword evidence="1 7" id="KW-0436">Ligase</keyword>
<feature type="binding site" evidence="7">
    <location>
        <begin position="321"/>
        <end position="323"/>
    </location>
    <ligand>
        <name>GTP</name>
        <dbReference type="ChEBI" id="CHEBI:37565"/>
    </ligand>
</feature>
<dbReference type="EMBL" id="VEVQ02000004">
    <property type="protein sequence ID" value="NHN25431.1"/>
    <property type="molecule type" value="Genomic_DNA"/>
</dbReference>
<comment type="subunit">
    <text evidence="7">Homodimer.</text>
</comment>
<feature type="binding site" evidence="7">
    <location>
        <begin position="13"/>
        <end position="19"/>
    </location>
    <ligand>
        <name>GTP</name>
        <dbReference type="ChEBI" id="CHEBI:37565"/>
    </ligand>
</feature>
<reference evidence="10" key="1">
    <citation type="submission" date="2019-05" db="EMBL/GenBank/DDBJ databases">
        <title>Flavobacterium profundi sp. nov., isolated from a deep-sea seamount.</title>
        <authorList>
            <person name="Zhang D.-C."/>
        </authorList>
    </citation>
    <scope>NUCLEOTIDE SEQUENCE [LARGE SCALE GENOMIC DNA]</scope>
    <source>
        <strain evidence="10">EC11</strain>
    </source>
</reference>
<feature type="binding site" description="in other chain" evidence="7">
    <location>
        <begin position="14"/>
        <end position="17"/>
    </location>
    <ligand>
        <name>IMP</name>
        <dbReference type="ChEBI" id="CHEBI:58053"/>
        <note>ligand shared between dimeric partners</note>
    </ligand>
</feature>
<feature type="active site" description="Proton donor" evidence="7">
    <location>
        <position position="44"/>
    </location>
</feature>
<dbReference type="PANTHER" id="PTHR11846:SF0">
    <property type="entry name" value="ADENYLOSUCCINATE SYNTHETASE"/>
    <property type="match status" value="1"/>
</dbReference>
<keyword evidence="5 7" id="KW-0460">Magnesium</keyword>
<organism evidence="9 10">
    <name type="scientific">Flavobacterium jejuense</name>
    <dbReference type="NCBI Taxonomy" id="1544455"/>
    <lineage>
        <taxon>Bacteria</taxon>
        <taxon>Pseudomonadati</taxon>
        <taxon>Bacteroidota</taxon>
        <taxon>Flavobacteriia</taxon>
        <taxon>Flavobacteriales</taxon>
        <taxon>Flavobacteriaceae</taxon>
        <taxon>Flavobacterium</taxon>
    </lineage>
</organism>
<dbReference type="HAMAP" id="MF_00011">
    <property type="entry name" value="Adenylosucc_synth"/>
    <property type="match status" value="1"/>
</dbReference>
<dbReference type="Proteomes" id="UP000817854">
    <property type="component" value="Unassembled WGS sequence"/>
</dbReference>
<feature type="binding site" description="in other chain" evidence="7">
    <location>
        <position position="210"/>
    </location>
    <ligand>
        <name>IMP</name>
        <dbReference type="ChEBI" id="CHEBI:58053"/>
        <note>ligand shared between dimeric partners</note>
    </ligand>
</feature>
<evidence type="ECO:0000313" key="9">
    <source>
        <dbReference type="EMBL" id="NHN25431.1"/>
    </source>
</evidence>
<dbReference type="InterPro" id="IPR027417">
    <property type="entry name" value="P-loop_NTPase"/>
</dbReference>
<comment type="caution">
    <text evidence="9">The sequence shown here is derived from an EMBL/GenBank/DDBJ whole genome shotgun (WGS) entry which is preliminary data.</text>
</comment>
<dbReference type="PANTHER" id="PTHR11846">
    <property type="entry name" value="ADENYLOSUCCINATE SYNTHETASE"/>
    <property type="match status" value="1"/>
</dbReference>
<reference evidence="9 10" key="2">
    <citation type="submission" date="2019-05" db="EMBL/GenBank/DDBJ databases">
        <authorList>
            <person name="Lianzixin W."/>
        </authorList>
    </citation>
    <scope>NUCLEOTIDE SEQUENCE [LARGE SCALE GENOMIC DNA]</scope>
    <source>
        <strain evidence="9 10">EC11</strain>
    </source>
</reference>
<name>A0ABX0IPE1_9FLAO</name>
<dbReference type="Pfam" id="PF00709">
    <property type="entry name" value="Adenylsucc_synt"/>
    <property type="match status" value="1"/>
</dbReference>
<keyword evidence="3 7" id="KW-0547">Nucleotide-binding</keyword>
<dbReference type="SMART" id="SM00788">
    <property type="entry name" value="Adenylsucc_synt"/>
    <property type="match status" value="1"/>
</dbReference>
<feature type="active site" description="Proton acceptor" evidence="7">
    <location>
        <position position="14"/>
    </location>
</feature>
<dbReference type="Gene3D" id="3.40.440.10">
    <property type="entry name" value="Adenylosuccinate Synthetase, subunit A, domain 1"/>
    <property type="match status" value="1"/>
</dbReference>